<accession>A0A852T6R9</accession>
<proteinExistence type="predicted"/>
<evidence type="ECO:0000313" key="3">
    <source>
        <dbReference type="Proteomes" id="UP000548423"/>
    </source>
</evidence>
<protein>
    <submittedName>
        <fullName evidence="2">VanZ family protein</fullName>
    </submittedName>
</protein>
<feature type="transmembrane region" description="Helical" evidence="1">
    <location>
        <begin position="56"/>
        <end position="76"/>
    </location>
</feature>
<dbReference type="AlphaFoldDB" id="A0A852T6R9"/>
<dbReference type="Proteomes" id="UP000548423">
    <property type="component" value="Unassembled WGS sequence"/>
</dbReference>
<keyword evidence="1" id="KW-0812">Transmembrane</keyword>
<organism evidence="2 3">
    <name type="scientific">Neobacillus niacini</name>
    <dbReference type="NCBI Taxonomy" id="86668"/>
    <lineage>
        <taxon>Bacteria</taxon>
        <taxon>Bacillati</taxon>
        <taxon>Bacillota</taxon>
        <taxon>Bacilli</taxon>
        <taxon>Bacillales</taxon>
        <taxon>Bacillaceae</taxon>
        <taxon>Neobacillus</taxon>
    </lineage>
</organism>
<evidence type="ECO:0000256" key="1">
    <source>
        <dbReference type="SAM" id="Phobius"/>
    </source>
</evidence>
<reference evidence="3" key="2">
    <citation type="submission" date="2020-08" db="EMBL/GenBank/DDBJ databases">
        <title>The Agave Microbiome: Exploring the role of microbial communities in plant adaptations to desert environments.</title>
        <authorList>
            <person name="Partida-Martinez L.P."/>
        </authorList>
    </citation>
    <scope>NUCLEOTIDE SEQUENCE [LARGE SCALE GENOMIC DNA]</scope>
    <source>
        <strain evidence="3">AT2.8</strain>
    </source>
</reference>
<reference evidence="3" key="1">
    <citation type="submission" date="2020-07" db="EMBL/GenBank/DDBJ databases">
        <authorList>
            <person name="Partida-Martinez L."/>
            <person name="Huntemann M."/>
            <person name="Clum A."/>
            <person name="Wang J."/>
            <person name="Palaniappan K."/>
            <person name="Ritter S."/>
            <person name="Chen I.-M."/>
            <person name="Stamatis D."/>
            <person name="Reddy T."/>
            <person name="O'Malley R."/>
            <person name="Daum C."/>
            <person name="Shapiro N."/>
            <person name="Ivanova N."/>
            <person name="Kyrpides N."/>
            <person name="Woyke T."/>
        </authorList>
    </citation>
    <scope>NUCLEOTIDE SEQUENCE [LARGE SCALE GENOMIC DNA]</scope>
    <source>
        <strain evidence="3">AT2.8</strain>
    </source>
</reference>
<name>A0A852T6R9_9BACI</name>
<dbReference type="EMBL" id="JACCBX010000001">
    <property type="protein sequence ID" value="NYE03565.1"/>
    <property type="molecule type" value="Genomic_DNA"/>
</dbReference>
<comment type="caution">
    <text evidence="2">The sequence shown here is derived from an EMBL/GenBank/DDBJ whole genome shotgun (WGS) entry which is preliminary data.</text>
</comment>
<keyword evidence="1" id="KW-1133">Transmembrane helix</keyword>
<evidence type="ECO:0000313" key="2">
    <source>
        <dbReference type="EMBL" id="NYE03565.1"/>
    </source>
</evidence>
<keyword evidence="1" id="KW-0472">Membrane</keyword>
<feature type="transmembrane region" description="Helical" evidence="1">
    <location>
        <begin position="108"/>
        <end position="128"/>
    </location>
</feature>
<dbReference type="NCBIfam" id="NF037970">
    <property type="entry name" value="vanZ_1"/>
    <property type="match status" value="1"/>
</dbReference>
<feature type="transmembrane region" description="Helical" evidence="1">
    <location>
        <begin position="83"/>
        <end position="102"/>
    </location>
</feature>
<gene>
    <name evidence="2" type="ORF">F4694_000284</name>
</gene>
<sequence length="140" mass="16096">MRSWFIFIWCTAILIFTCTSSFHDFIEFGVVRFRWDGRPTFSDFLSPLPDDLSKGFLLQKLGHIIAFHVLTVLLLMKFRSHMIILALAASFAALTEFMQLYFSRGGRAFDIGFDLLGILLTLAIASLFRIKHSDRINLNN</sequence>